<reference evidence="2" key="1">
    <citation type="journal article" date="2022" name="Mol. Ecol. Resour.">
        <title>The genomes of chicory, endive, great burdock and yacon provide insights into Asteraceae palaeo-polyploidization history and plant inulin production.</title>
        <authorList>
            <person name="Fan W."/>
            <person name="Wang S."/>
            <person name="Wang H."/>
            <person name="Wang A."/>
            <person name="Jiang F."/>
            <person name="Liu H."/>
            <person name="Zhao H."/>
            <person name="Xu D."/>
            <person name="Zhang Y."/>
        </authorList>
    </citation>
    <scope>NUCLEOTIDE SEQUENCE [LARGE SCALE GENOMIC DNA]</scope>
    <source>
        <strain evidence="2">cv. Punajuju</strain>
    </source>
</reference>
<accession>A0ACB9BRS1</accession>
<organism evidence="1 2">
    <name type="scientific">Cichorium intybus</name>
    <name type="common">Chicory</name>
    <dbReference type="NCBI Taxonomy" id="13427"/>
    <lineage>
        <taxon>Eukaryota</taxon>
        <taxon>Viridiplantae</taxon>
        <taxon>Streptophyta</taxon>
        <taxon>Embryophyta</taxon>
        <taxon>Tracheophyta</taxon>
        <taxon>Spermatophyta</taxon>
        <taxon>Magnoliopsida</taxon>
        <taxon>eudicotyledons</taxon>
        <taxon>Gunneridae</taxon>
        <taxon>Pentapetalae</taxon>
        <taxon>asterids</taxon>
        <taxon>campanulids</taxon>
        <taxon>Asterales</taxon>
        <taxon>Asteraceae</taxon>
        <taxon>Cichorioideae</taxon>
        <taxon>Cichorieae</taxon>
        <taxon>Cichoriinae</taxon>
        <taxon>Cichorium</taxon>
    </lineage>
</organism>
<keyword evidence="2" id="KW-1185">Reference proteome</keyword>
<dbReference type="Proteomes" id="UP001055811">
    <property type="component" value="Linkage Group LG06"/>
</dbReference>
<proteinExistence type="predicted"/>
<evidence type="ECO:0000313" key="2">
    <source>
        <dbReference type="Proteomes" id="UP001055811"/>
    </source>
</evidence>
<sequence length="462" mass="51928">MLRLNCDSNRQGDSGNNAQDFNDNRGVLNMSPMPSSSNLSPSYVELVEEITSIEIEILHLERYLLSLYRTAFKPRHHNTEFHETPSTRTTESQFPPIADQSSAKLKKGFSDSNDEIRCSIAKSSSRKSGHRSLGDHLGTPCTDFALPDRLSEDMVRCISSIYCKLGDSIQSHQGPSDSSDSSLSSSSTISTKNLSDTWSPYCNEERGPYGEMIQVLKLGLDDESFKYAAKMLKHFRTLIKKLENIDVGKMKREQKLAFWINIHNALVMHAHLAYGTHSNSRTNSILKATYNVGGHCINAYIIQSSILGIRSHFRASWLQSLLSPGRKSSTVPQRHVYAIEYPEPLVHFALSLGAFSDPVVRVYKAKNIFGDLRVAKQEFIRSNVHIHKEYSKVSVPKILYYFAKDMALTVPGLLETVNACLPESQRRVIEKNVKGKADKYVCWLSQSSIFGYVIHRDAVEGV</sequence>
<protein>
    <submittedName>
        <fullName evidence="1">Uncharacterized protein</fullName>
    </submittedName>
</protein>
<evidence type="ECO:0000313" key="1">
    <source>
        <dbReference type="EMBL" id="KAI3724742.1"/>
    </source>
</evidence>
<gene>
    <name evidence="1" type="ORF">L2E82_36530</name>
</gene>
<name>A0ACB9BRS1_CICIN</name>
<reference evidence="1 2" key="2">
    <citation type="journal article" date="2022" name="Mol. Ecol. Resour.">
        <title>The genomes of chicory, endive, great burdock and yacon provide insights into Asteraceae paleo-polyploidization history and plant inulin production.</title>
        <authorList>
            <person name="Fan W."/>
            <person name="Wang S."/>
            <person name="Wang H."/>
            <person name="Wang A."/>
            <person name="Jiang F."/>
            <person name="Liu H."/>
            <person name="Zhao H."/>
            <person name="Xu D."/>
            <person name="Zhang Y."/>
        </authorList>
    </citation>
    <scope>NUCLEOTIDE SEQUENCE [LARGE SCALE GENOMIC DNA]</scope>
    <source>
        <strain evidence="2">cv. Punajuju</strain>
        <tissue evidence="1">Leaves</tissue>
    </source>
</reference>
<dbReference type="EMBL" id="CM042014">
    <property type="protein sequence ID" value="KAI3724742.1"/>
    <property type="molecule type" value="Genomic_DNA"/>
</dbReference>
<comment type="caution">
    <text evidence="1">The sequence shown here is derived from an EMBL/GenBank/DDBJ whole genome shotgun (WGS) entry which is preliminary data.</text>
</comment>